<dbReference type="InterPro" id="IPR001834">
    <property type="entry name" value="CBR-like"/>
</dbReference>
<dbReference type="Gene3D" id="3.40.50.80">
    <property type="entry name" value="Nucleotide-binding domain of ferredoxin-NADP reductase (FNR) module"/>
    <property type="match status" value="1"/>
</dbReference>
<sequence>MSETPPALEYASTCFIPTTWLALPLIERKEYNHDSTVYSFGLPEGQSLNLPICACILMKAPGRGRKDGGGKDDFDGSDAIRPYTPMSDNSMLGKFELLVKRYDGGAVSQYLHGLETGAMVEFKHIKFNIKAQYPFEGKKSISLVCAGTGITPCFQALWKLLGTPGDDRKVVLLYGNKTVQDILMKDELDAWAAAHPGRLKIVHVVGNQPDEPAPPGWVSTPTYTAETGWIDQAKIEKYCFPPAEDTMLFVCGLPAMYTILCGPRTEKEVKEGSVLQKLGYTAEMVAKM</sequence>
<feature type="binding site" evidence="6">
    <location>
        <position position="98"/>
    </location>
    <ligand>
        <name>FAD</name>
        <dbReference type="ChEBI" id="CHEBI:57692"/>
    </ligand>
</feature>
<evidence type="ECO:0000256" key="1">
    <source>
        <dbReference type="ARBA" id="ARBA00001974"/>
    </source>
</evidence>
<organism evidence="9 10">
    <name type="scientific">Chrysochromulina tobinii</name>
    <dbReference type="NCBI Taxonomy" id="1460289"/>
    <lineage>
        <taxon>Eukaryota</taxon>
        <taxon>Haptista</taxon>
        <taxon>Haptophyta</taxon>
        <taxon>Prymnesiophyceae</taxon>
        <taxon>Prymnesiales</taxon>
        <taxon>Chrysochromulinaceae</taxon>
        <taxon>Chrysochromulina</taxon>
    </lineage>
</organism>
<proteinExistence type="inferred from homology"/>
<evidence type="ECO:0000256" key="3">
    <source>
        <dbReference type="ARBA" id="ARBA00022827"/>
    </source>
</evidence>
<evidence type="ECO:0000256" key="7">
    <source>
        <dbReference type="RuleBase" id="RU361226"/>
    </source>
</evidence>
<dbReference type="SUPFAM" id="SSF52343">
    <property type="entry name" value="Ferredoxin reductase-like, C-terminal NADP-linked domain"/>
    <property type="match status" value="1"/>
</dbReference>
<evidence type="ECO:0000313" key="10">
    <source>
        <dbReference type="Proteomes" id="UP000037460"/>
    </source>
</evidence>
<keyword evidence="10" id="KW-1185">Reference proteome</keyword>
<dbReference type="GO" id="GO:0006696">
    <property type="term" value="P:ergosterol biosynthetic process"/>
    <property type="evidence" value="ECO:0007669"/>
    <property type="project" value="TreeGrafter"/>
</dbReference>
<evidence type="ECO:0000259" key="8">
    <source>
        <dbReference type="PROSITE" id="PS51384"/>
    </source>
</evidence>
<comment type="caution">
    <text evidence="9">The sequence shown here is derived from an EMBL/GenBank/DDBJ whole genome shotgun (WGS) entry which is preliminary data.</text>
</comment>
<dbReference type="InterPro" id="IPR017938">
    <property type="entry name" value="Riboflavin_synthase-like_b-brl"/>
</dbReference>
<dbReference type="PRINTS" id="PR00406">
    <property type="entry name" value="CYTB5RDTASE"/>
</dbReference>
<dbReference type="InterPro" id="IPR039261">
    <property type="entry name" value="FNR_nucleotide-bd"/>
</dbReference>
<comment type="catalytic activity">
    <reaction evidence="7">
        <text>2 Fe(III)-[cytochrome b5] + NADH = 2 Fe(II)-[cytochrome b5] + NAD(+) + H(+)</text>
        <dbReference type="Rhea" id="RHEA:46680"/>
        <dbReference type="Rhea" id="RHEA-COMP:10438"/>
        <dbReference type="Rhea" id="RHEA-COMP:10439"/>
        <dbReference type="ChEBI" id="CHEBI:15378"/>
        <dbReference type="ChEBI" id="CHEBI:29033"/>
        <dbReference type="ChEBI" id="CHEBI:29034"/>
        <dbReference type="ChEBI" id="CHEBI:57540"/>
        <dbReference type="ChEBI" id="CHEBI:57945"/>
        <dbReference type="EC" id="1.6.2.2"/>
    </reaction>
</comment>
<feature type="binding site" evidence="6">
    <location>
        <position position="107"/>
    </location>
    <ligand>
        <name>FAD</name>
        <dbReference type="ChEBI" id="CHEBI:57692"/>
    </ligand>
</feature>
<evidence type="ECO:0000313" key="9">
    <source>
        <dbReference type="EMBL" id="KOO36143.1"/>
    </source>
</evidence>
<dbReference type="GO" id="GO:0090524">
    <property type="term" value="F:cytochrome-b5 reductase activity, acting on NADH"/>
    <property type="evidence" value="ECO:0007669"/>
    <property type="project" value="UniProtKB-EC"/>
</dbReference>
<keyword evidence="3 6" id="KW-0274">FAD</keyword>
<dbReference type="InterPro" id="IPR017927">
    <property type="entry name" value="FAD-bd_FR_type"/>
</dbReference>
<dbReference type="SUPFAM" id="SSF63380">
    <property type="entry name" value="Riboflavin synthase domain-like"/>
    <property type="match status" value="1"/>
</dbReference>
<dbReference type="OrthoDB" id="432685at2759"/>
<evidence type="ECO:0000256" key="5">
    <source>
        <dbReference type="ARBA" id="ARBA00023027"/>
    </source>
</evidence>
<dbReference type="Gene3D" id="2.40.30.10">
    <property type="entry name" value="Translation factors"/>
    <property type="match status" value="1"/>
</dbReference>
<feature type="binding site" evidence="6">
    <location>
        <position position="82"/>
    </location>
    <ligand>
        <name>FAD</name>
        <dbReference type="ChEBI" id="CHEBI:57692"/>
    </ligand>
</feature>
<accession>A0A0M0KCK2</accession>
<feature type="domain" description="FAD-binding FR-type" evidence="8">
    <location>
        <begin position="18"/>
        <end position="134"/>
    </location>
</feature>
<dbReference type="Pfam" id="PF00175">
    <property type="entry name" value="NAD_binding_1"/>
    <property type="match status" value="1"/>
</dbReference>
<comment type="similarity">
    <text evidence="7">Belongs to the flavoprotein pyridine nucleotide cytochrome reductase family.</text>
</comment>
<dbReference type="Proteomes" id="UP000037460">
    <property type="component" value="Unassembled WGS sequence"/>
</dbReference>
<dbReference type="PANTHER" id="PTHR19370:SF143">
    <property type="entry name" value="PLASMA MEMBRANE-ASSOCIATED COENZYME Q6 REDUCTASE PGA3"/>
    <property type="match status" value="1"/>
</dbReference>
<dbReference type="InterPro" id="IPR001709">
    <property type="entry name" value="Flavoprot_Pyr_Nucl_cyt_Rdtase"/>
</dbReference>
<dbReference type="PROSITE" id="PS51384">
    <property type="entry name" value="FAD_FR"/>
    <property type="match status" value="1"/>
</dbReference>
<feature type="binding site" evidence="6">
    <location>
        <position position="151"/>
    </location>
    <ligand>
        <name>FAD</name>
        <dbReference type="ChEBI" id="CHEBI:57692"/>
    </ligand>
</feature>
<feature type="binding site" evidence="6">
    <location>
        <position position="100"/>
    </location>
    <ligand>
        <name>FAD</name>
        <dbReference type="ChEBI" id="CHEBI:57692"/>
    </ligand>
</feature>
<dbReference type="InterPro" id="IPR001433">
    <property type="entry name" value="OxRdtase_FAD/NAD-bd"/>
</dbReference>
<dbReference type="Pfam" id="PF00970">
    <property type="entry name" value="FAD_binding_6"/>
    <property type="match status" value="1"/>
</dbReference>
<dbReference type="InterPro" id="IPR008333">
    <property type="entry name" value="Cbr1-like_FAD-bd_dom"/>
</dbReference>
<reference evidence="10" key="1">
    <citation type="journal article" date="2015" name="PLoS Genet.">
        <title>Genome Sequence and Transcriptome Analyses of Chrysochromulina tobin: Metabolic Tools for Enhanced Algal Fitness in the Prominent Order Prymnesiales (Haptophyceae).</title>
        <authorList>
            <person name="Hovde B.T."/>
            <person name="Deodato C.R."/>
            <person name="Hunsperger H.M."/>
            <person name="Ryken S.A."/>
            <person name="Yost W."/>
            <person name="Jha R.K."/>
            <person name="Patterson J."/>
            <person name="Monnat R.J. Jr."/>
            <person name="Barlow S.B."/>
            <person name="Starkenburg S.R."/>
            <person name="Cattolico R.A."/>
        </authorList>
    </citation>
    <scope>NUCLEOTIDE SEQUENCE</scope>
    <source>
        <strain evidence="10">CCMP291</strain>
    </source>
</reference>
<comment type="cofactor">
    <cofactor evidence="1 6 7">
        <name>FAD</name>
        <dbReference type="ChEBI" id="CHEBI:57692"/>
    </cofactor>
</comment>
<keyword evidence="5 7" id="KW-0520">NAD</keyword>
<evidence type="ECO:0000256" key="4">
    <source>
        <dbReference type="ARBA" id="ARBA00023002"/>
    </source>
</evidence>
<dbReference type="PANTHER" id="PTHR19370">
    <property type="entry name" value="NADH-CYTOCHROME B5 REDUCTASE"/>
    <property type="match status" value="1"/>
</dbReference>
<dbReference type="EC" id="1.6.2.2" evidence="7"/>
<gene>
    <name evidence="9" type="ORF">Ctob_012896</name>
</gene>
<dbReference type="PRINTS" id="PR00371">
    <property type="entry name" value="FPNCR"/>
</dbReference>
<feature type="binding site" evidence="6">
    <location>
        <position position="81"/>
    </location>
    <ligand>
        <name>FAD</name>
        <dbReference type="ChEBI" id="CHEBI:57692"/>
    </ligand>
</feature>
<dbReference type="EMBL" id="JWZX01000622">
    <property type="protein sequence ID" value="KOO36143.1"/>
    <property type="molecule type" value="Genomic_DNA"/>
</dbReference>
<dbReference type="CDD" id="cd06183">
    <property type="entry name" value="cyt_b5_reduct_like"/>
    <property type="match status" value="1"/>
</dbReference>
<evidence type="ECO:0000256" key="6">
    <source>
        <dbReference type="PIRSR" id="PIRSR601834-1"/>
    </source>
</evidence>
<name>A0A0M0KCK2_9EUKA</name>
<dbReference type="AlphaFoldDB" id="A0A0M0KCK2"/>
<keyword evidence="4 7" id="KW-0560">Oxidoreductase</keyword>
<protein>
    <recommendedName>
        <fullName evidence="7">NADH-cytochrome b5 reductase</fullName>
        <ecNumber evidence="7">1.6.2.2</ecNumber>
    </recommendedName>
</protein>
<feature type="binding site" evidence="6">
    <location>
        <position position="108"/>
    </location>
    <ligand>
        <name>FAD</name>
        <dbReference type="ChEBI" id="CHEBI:57692"/>
    </ligand>
</feature>
<evidence type="ECO:0000256" key="2">
    <source>
        <dbReference type="ARBA" id="ARBA00022630"/>
    </source>
</evidence>
<feature type="binding site" evidence="6">
    <location>
        <position position="83"/>
    </location>
    <ligand>
        <name>FAD</name>
        <dbReference type="ChEBI" id="CHEBI:57692"/>
    </ligand>
</feature>
<keyword evidence="2 6" id="KW-0285">Flavoprotein</keyword>